<keyword evidence="1" id="KW-0677">Repeat</keyword>
<sequence length="608" mass="66066">MCRLLLRFGADVNARDTELWTPLHAAATCCHTELCKLLIDNGADLLAVNADGNMPYDICEDDTTLDLIESEMASRGITQEDIDEKRRVPEREMMSAMETLIKSGGDLNQLGEQGAAPLHIAAACGYLDVACFLLQHGAALDLQDRDGWGAIHIAACWGQFEIIEILTSFGANLDSTTACGETVFEICEDDKMRERLVLLKEELKRRQSQHNEQQQNWPNKARGLVRRRSSNPRSASIRRSSMREKAKLSWKEARLEAETCSLVVSTEDGACVQEEAKAPVWMTSATVDGTDSQRKSNGEQHSVAAVTDGTVKNNSHVRGSSGRLSTSRSHQQPPSNHSPSRGGGTGRASEAQRPISPSETSPNTSSKKPRTGSRPTVVEGAAAQPLPERPTPSCPSRSRSPPSASWNGSNKAGPSSVLRDHSTRRPKTCDSSLTSDHILRRHPSNPPLLENNARNTSTATAHTGALRMPGSANPGTVGVTFNHKSSSMKESRPSVTNGTSNSAILQHNAYYSPLDQQLRQSPPSLKWRSPPASNTMDRRDSRNWSASKSPCQPQVLFSSGTEPTGGIVANPLLTPGSSLTRPPPKRELISRSNFRDQDQLTGKCCVIM</sequence>
<dbReference type="GO" id="GO:0005737">
    <property type="term" value="C:cytoplasm"/>
    <property type="evidence" value="ECO:0007669"/>
    <property type="project" value="TreeGrafter"/>
</dbReference>
<keyword evidence="2" id="KW-0040">ANK repeat</keyword>
<organism evidence="4">
    <name type="scientific">Schistocephalus solidus</name>
    <name type="common">Tapeworm</name>
    <dbReference type="NCBI Taxonomy" id="70667"/>
    <lineage>
        <taxon>Eukaryota</taxon>
        <taxon>Metazoa</taxon>
        <taxon>Spiralia</taxon>
        <taxon>Lophotrochozoa</taxon>
        <taxon>Platyhelminthes</taxon>
        <taxon>Cestoda</taxon>
        <taxon>Eucestoda</taxon>
        <taxon>Diphyllobothriidea</taxon>
        <taxon>Diphyllobothriidae</taxon>
        <taxon>Schistocephalus</taxon>
    </lineage>
</organism>
<dbReference type="AlphaFoldDB" id="A0A0X3P930"/>
<feature type="repeat" description="ANK" evidence="2">
    <location>
        <begin position="18"/>
        <end position="50"/>
    </location>
</feature>
<dbReference type="GO" id="GO:0004857">
    <property type="term" value="F:enzyme inhibitor activity"/>
    <property type="evidence" value="ECO:0007669"/>
    <property type="project" value="TreeGrafter"/>
</dbReference>
<feature type="region of interest" description="Disordered" evidence="3">
    <location>
        <begin position="206"/>
        <end position="242"/>
    </location>
</feature>
<dbReference type="InterPro" id="IPR051226">
    <property type="entry name" value="PP1_Regulatory_Subunit"/>
</dbReference>
<dbReference type="GO" id="GO:0017020">
    <property type="term" value="F:myosin phosphatase regulator activity"/>
    <property type="evidence" value="ECO:0007669"/>
    <property type="project" value="TreeGrafter"/>
</dbReference>
<gene>
    <name evidence="4" type="ORF">TR114628</name>
</gene>
<dbReference type="InterPro" id="IPR002110">
    <property type="entry name" value="Ankyrin_rpt"/>
</dbReference>
<dbReference type="PROSITE" id="PS50297">
    <property type="entry name" value="ANK_REP_REGION"/>
    <property type="match status" value="3"/>
</dbReference>
<feature type="region of interest" description="Disordered" evidence="3">
    <location>
        <begin position="288"/>
        <end position="500"/>
    </location>
</feature>
<feature type="region of interest" description="Disordered" evidence="3">
    <location>
        <begin position="519"/>
        <end position="554"/>
    </location>
</feature>
<protein>
    <submittedName>
        <fullName evidence="4">Uncharacterized protein</fullName>
    </submittedName>
</protein>
<feature type="compositionally biased region" description="Polar residues" evidence="3">
    <location>
        <begin position="543"/>
        <end position="554"/>
    </location>
</feature>
<evidence type="ECO:0000256" key="3">
    <source>
        <dbReference type="SAM" id="MobiDB-lite"/>
    </source>
</evidence>
<name>A0A0X3P930_SCHSO</name>
<dbReference type="EMBL" id="GEEE01015042">
    <property type="protein sequence ID" value="JAP48183.1"/>
    <property type="molecule type" value="Transcribed_RNA"/>
</dbReference>
<feature type="repeat" description="ANK" evidence="2">
    <location>
        <begin position="113"/>
        <end position="145"/>
    </location>
</feature>
<dbReference type="SMART" id="SM00248">
    <property type="entry name" value="ANK"/>
    <property type="match status" value="3"/>
</dbReference>
<feature type="compositionally biased region" description="Low complexity" evidence="3">
    <location>
        <begin position="318"/>
        <end position="340"/>
    </location>
</feature>
<feature type="repeat" description="ANK" evidence="2">
    <location>
        <begin position="146"/>
        <end position="178"/>
    </location>
</feature>
<dbReference type="PANTHER" id="PTHR24179">
    <property type="entry name" value="PROTEIN PHOSPHATASE 1 REGULATORY SUBUNIT 12"/>
    <property type="match status" value="1"/>
</dbReference>
<accession>A0A0X3P930</accession>
<dbReference type="Pfam" id="PF13857">
    <property type="entry name" value="Ank_5"/>
    <property type="match status" value="1"/>
</dbReference>
<feature type="compositionally biased region" description="Polar residues" evidence="3">
    <location>
        <begin position="355"/>
        <end position="366"/>
    </location>
</feature>
<evidence type="ECO:0000313" key="4">
    <source>
        <dbReference type="EMBL" id="JAP48183.1"/>
    </source>
</evidence>
<dbReference type="PANTHER" id="PTHR24179:SF29">
    <property type="entry name" value="LD46604P"/>
    <property type="match status" value="1"/>
</dbReference>
<feature type="compositionally biased region" description="Polar residues" evidence="3">
    <location>
        <begin position="452"/>
        <end position="461"/>
    </location>
</feature>
<feature type="compositionally biased region" description="Low complexity" evidence="3">
    <location>
        <begin position="394"/>
        <end position="405"/>
    </location>
</feature>
<evidence type="ECO:0000256" key="1">
    <source>
        <dbReference type="ARBA" id="ARBA00022737"/>
    </source>
</evidence>
<dbReference type="SUPFAM" id="SSF48403">
    <property type="entry name" value="Ankyrin repeat"/>
    <property type="match status" value="1"/>
</dbReference>
<dbReference type="PROSITE" id="PS50088">
    <property type="entry name" value="ANK_REPEAT"/>
    <property type="match status" value="3"/>
</dbReference>
<dbReference type="Pfam" id="PF12796">
    <property type="entry name" value="Ank_2"/>
    <property type="match status" value="1"/>
</dbReference>
<dbReference type="Gene3D" id="1.25.40.20">
    <property type="entry name" value="Ankyrin repeat-containing domain"/>
    <property type="match status" value="2"/>
</dbReference>
<proteinExistence type="predicted"/>
<evidence type="ECO:0000256" key="2">
    <source>
        <dbReference type="PROSITE-ProRule" id="PRU00023"/>
    </source>
</evidence>
<dbReference type="InterPro" id="IPR036770">
    <property type="entry name" value="Ankyrin_rpt-contain_sf"/>
</dbReference>
<reference evidence="4" key="1">
    <citation type="submission" date="2016-01" db="EMBL/GenBank/DDBJ databases">
        <title>Reference transcriptome for the parasite Schistocephalus solidus: insights into the molecular evolution of parasitism.</title>
        <authorList>
            <person name="Hebert F.O."/>
            <person name="Grambauer S."/>
            <person name="Barber I."/>
            <person name="Landry C.R."/>
            <person name="Aubin-Horth N."/>
        </authorList>
    </citation>
    <scope>NUCLEOTIDE SEQUENCE</scope>
</reference>